<dbReference type="GO" id="GO:0046872">
    <property type="term" value="F:metal ion binding"/>
    <property type="evidence" value="ECO:0007669"/>
    <property type="project" value="UniProtKB-UniRule"/>
</dbReference>
<evidence type="ECO:0000256" key="10">
    <source>
        <dbReference type="ARBA" id="ARBA00022989"/>
    </source>
</evidence>
<sequence>MIDDTFVELSRWQFAATAMYHFLFVPLTLGLSWMLFMMEAVYVITGNIVYKDMTKFWGKLFGINFALGVTTGLTMEFQFGTNWAYYSHYVGDVFGAPLAIEGLMAFFLESTFIGLFFLGWDKLSKRQHLAVTFFTALGSNLSALWILVANGWMQNPVGAEFSAETMRMEMTSFAELLFNPVAQVKFVHTVAAGYVTAAMFVMGISAWYLLKGRDMAFAKRSLSVATGFGVAAVLSVIVLGDESGYELGDVQKTKLAAIEAEYHTEPAPAAFTLFGLPNDETMETDHAVKLPWLLGLIATRSTDRQVTGLNDLTRQHEARIRSGMVAYANLETLRAGDRSEEVAKTFAAHKADLGYGLLLKRYTAAVVDATDEQVARAARDTIPPVAPLFFSFRVMVALGFTMLALIFAAFWFNMRRTIVEQRWLLRALVAAIPLPWIACEVGWFVAEFGRQPWAIGEVLPTFLATSTLTKGDLIFSLAGFLTFYTGLLAIELFLMVRFARKGPASLGTGRYFGERGPGRPSAGAIGTAMPTPAE</sequence>
<accession>A0A2S2CKE5</accession>
<gene>
    <name evidence="14" type="ORF">DEW08_01090</name>
</gene>
<dbReference type="OrthoDB" id="9807042at2"/>
<dbReference type="GO" id="GO:0070069">
    <property type="term" value="C:cytochrome complex"/>
    <property type="evidence" value="ECO:0007669"/>
    <property type="project" value="UniProtKB-UniRule"/>
</dbReference>
<dbReference type="KEGG" id="azz:DEW08_01090"/>
<feature type="transmembrane region" description="Helical" evidence="13">
    <location>
        <begin position="222"/>
        <end position="240"/>
    </location>
</feature>
<keyword evidence="4 13" id="KW-1003">Cell membrane</keyword>
<evidence type="ECO:0000256" key="8">
    <source>
        <dbReference type="ARBA" id="ARBA00022723"/>
    </source>
</evidence>
<feature type="transmembrane region" description="Helical" evidence="13">
    <location>
        <begin position="186"/>
        <end position="210"/>
    </location>
</feature>
<feature type="transmembrane region" description="Helical" evidence="13">
    <location>
        <begin position="424"/>
        <end position="446"/>
    </location>
</feature>
<evidence type="ECO:0000256" key="5">
    <source>
        <dbReference type="ARBA" id="ARBA00022519"/>
    </source>
</evidence>
<protein>
    <submittedName>
        <fullName evidence="14">Cytochrome bd-I ubiquinol oxidase subunit CydA</fullName>
    </submittedName>
</protein>
<keyword evidence="11 13" id="KW-0408">Iron</keyword>
<dbReference type="AlphaFoldDB" id="A0A2S2CKE5"/>
<dbReference type="PIRSF" id="PIRSF006446">
    <property type="entry name" value="Cyt_quinol_oxidase_1"/>
    <property type="match status" value="1"/>
</dbReference>
<feature type="transmembrane region" description="Helical" evidence="13">
    <location>
        <begin position="129"/>
        <end position="148"/>
    </location>
</feature>
<comment type="subcellular location">
    <subcellularLocation>
        <location evidence="1">Cell inner membrane</location>
        <topology evidence="1">Multi-pass membrane protein</topology>
    </subcellularLocation>
</comment>
<feature type="transmembrane region" description="Helical" evidence="13">
    <location>
        <begin position="390"/>
        <end position="412"/>
    </location>
</feature>
<feature type="transmembrane region" description="Helical" evidence="13">
    <location>
        <begin position="20"/>
        <end position="44"/>
    </location>
</feature>
<dbReference type="EMBL" id="CP029352">
    <property type="protein sequence ID" value="AWK84961.1"/>
    <property type="molecule type" value="Genomic_DNA"/>
</dbReference>
<dbReference type="PANTHER" id="PTHR30365:SF0">
    <property type="entry name" value="CYTOCHROME BD-I UBIQUINOL OXIDASE SUBUNIT 1"/>
    <property type="match status" value="1"/>
</dbReference>
<dbReference type="GO" id="GO:0016682">
    <property type="term" value="F:oxidoreductase activity, acting on diphenols and related substances as donors, oxygen as acceptor"/>
    <property type="evidence" value="ECO:0007669"/>
    <property type="project" value="TreeGrafter"/>
</dbReference>
<evidence type="ECO:0000256" key="6">
    <source>
        <dbReference type="ARBA" id="ARBA00022617"/>
    </source>
</evidence>
<dbReference type="GO" id="GO:0005886">
    <property type="term" value="C:plasma membrane"/>
    <property type="evidence" value="ECO:0007669"/>
    <property type="project" value="UniProtKB-SubCell"/>
</dbReference>
<keyword evidence="9 13" id="KW-0249">Electron transport</keyword>
<dbReference type="GO" id="GO:0019646">
    <property type="term" value="P:aerobic electron transport chain"/>
    <property type="evidence" value="ECO:0007669"/>
    <property type="project" value="InterPro"/>
</dbReference>
<name>A0A2S2CKE5_9PROT</name>
<dbReference type="RefSeq" id="WP_109323748.1">
    <property type="nucleotide sequence ID" value="NZ_CP029352.1"/>
</dbReference>
<comment type="similarity">
    <text evidence="2 13">Belongs to the cytochrome ubiquinol oxidase subunit 1 family.</text>
</comment>
<evidence type="ECO:0000256" key="9">
    <source>
        <dbReference type="ARBA" id="ARBA00022982"/>
    </source>
</evidence>
<evidence type="ECO:0000256" key="12">
    <source>
        <dbReference type="ARBA" id="ARBA00023136"/>
    </source>
</evidence>
<evidence type="ECO:0000256" key="7">
    <source>
        <dbReference type="ARBA" id="ARBA00022692"/>
    </source>
</evidence>
<dbReference type="InterPro" id="IPR002585">
    <property type="entry name" value="Cyt-d_ubiquinol_oxidase_su_1"/>
</dbReference>
<evidence type="ECO:0000313" key="15">
    <source>
        <dbReference type="Proteomes" id="UP000245629"/>
    </source>
</evidence>
<keyword evidence="3 13" id="KW-0813">Transport</keyword>
<dbReference type="GO" id="GO:0009055">
    <property type="term" value="F:electron transfer activity"/>
    <property type="evidence" value="ECO:0007669"/>
    <property type="project" value="UniProtKB-UniRule"/>
</dbReference>
<keyword evidence="6 13" id="KW-0349">Heme</keyword>
<evidence type="ECO:0000256" key="11">
    <source>
        <dbReference type="ARBA" id="ARBA00023004"/>
    </source>
</evidence>
<organism evidence="14 15">
    <name type="scientific">Azospirillum thermophilum</name>
    <dbReference type="NCBI Taxonomy" id="2202148"/>
    <lineage>
        <taxon>Bacteria</taxon>
        <taxon>Pseudomonadati</taxon>
        <taxon>Pseudomonadota</taxon>
        <taxon>Alphaproteobacteria</taxon>
        <taxon>Rhodospirillales</taxon>
        <taxon>Azospirillaceae</taxon>
        <taxon>Azospirillum</taxon>
    </lineage>
</organism>
<keyword evidence="5" id="KW-0997">Cell inner membrane</keyword>
<evidence type="ECO:0000256" key="4">
    <source>
        <dbReference type="ARBA" id="ARBA00022475"/>
    </source>
</evidence>
<dbReference type="Pfam" id="PF01654">
    <property type="entry name" value="Cyt_bd_oxida_I"/>
    <property type="match status" value="1"/>
</dbReference>
<evidence type="ECO:0000256" key="3">
    <source>
        <dbReference type="ARBA" id="ARBA00022448"/>
    </source>
</evidence>
<dbReference type="Proteomes" id="UP000245629">
    <property type="component" value="Chromosome 1"/>
</dbReference>
<evidence type="ECO:0000256" key="2">
    <source>
        <dbReference type="ARBA" id="ARBA00009819"/>
    </source>
</evidence>
<dbReference type="PANTHER" id="PTHR30365">
    <property type="entry name" value="CYTOCHROME D UBIQUINOL OXIDASE"/>
    <property type="match status" value="1"/>
</dbReference>
<evidence type="ECO:0000256" key="1">
    <source>
        <dbReference type="ARBA" id="ARBA00004429"/>
    </source>
</evidence>
<keyword evidence="15" id="KW-1185">Reference proteome</keyword>
<dbReference type="GO" id="GO:0020037">
    <property type="term" value="F:heme binding"/>
    <property type="evidence" value="ECO:0007669"/>
    <property type="project" value="TreeGrafter"/>
</dbReference>
<evidence type="ECO:0000256" key="13">
    <source>
        <dbReference type="PIRNR" id="PIRNR006446"/>
    </source>
</evidence>
<feature type="transmembrane region" description="Helical" evidence="13">
    <location>
        <begin position="473"/>
        <end position="496"/>
    </location>
</feature>
<evidence type="ECO:0000313" key="14">
    <source>
        <dbReference type="EMBL" id="AWK84961.1"/>
    </source>
</evidence>
<keyword evidence="10 13" id="KW-1133">Transmembrane helix</keyword>
<feature type="transmembrane region" description="Helical" evidence="13">
    <location>
        <begin position="94"/>
        <end position="117"/>
    </location>
</feature>
<keyword evidence="7 13" id="KW-0812">Transmembrane</keyword>
<feature type="transmembrane region" description="Helical" evidence="13">
    <location>
        <begin position="56"/>
        <end position="74"/>
    </location>
</feature>
<keyword evidence="8 13" id="KW-0479">Metal-binding</keyword>
<keyword evidence="12 13" id="KW-0472">Membrane</keyword>
<reference evidence="15" key="1">
    <citation type="submission" date="2018-05" db="EMBL/GenBank/DDBJ databases">
        <title>Azospirillum thermophila sp. nov., a novel isolated from hot spring.</title>
        <authorList>
            <person name="Zhao Z."/>
        </authorList>
    </citation>
    <scope>NUCLEOTIDE SEQUENCE [LARGE SCALE GENOMIC DNA]</scope>
    <source>
        <strain evidence="15">CFH 70021</strain>
    </source>
</reference>
<proteinExistence type="inferred from homology"/>